<dbReference type="InterPro" id="IPR012902">
    <property type="entry name" value="N_methyl_site"/>
</dbReference>
<feature type="transmembrane region" description="Helical" evidence="9">
    <location>
        <begin position="6"/>
        <end position="29"/>
    </location>
</feature>
<organism evidence="10 11">
    <name type="scientific">Inhella inkyongensis</name>
    <dbReference type="NCBI Taxonomy" id="392593"/>
    <lineage>
        <taxon>Bacteria</taxon>
        <taxon>Pseudomonadati</taxon>
        <taxon>Pseudomonadota</taxon>
        <taxon>Betaproteobacteria</taxon>
        <taxon>Burkholderiales</taxon>
        <taxon>Sphaerotilaceae</taxon>
        <taxon>Inhella</taxon>
    </lineage>
</organism>
<evidence type="ECO:0000256" key="1">
    <source>
        <dbReference type="ARBA" id="ARBA00004377"/>
    </source>
</evidence>
<comment type="caution">
    <text evidence="10">The sequence shown here is derived from an EMBL/GenBank/DDBJ whole genome shotgun (WGS) entry which is preliminary data.</text>
</comment>
<protein>
    <submittedName>
        <fullName evidence="10">General secretion pathway protein J</fullName>
    </submittedName>
</protein>
<dbReference type="InterPro" id="IPR045584">
    <property type="entry name" value="Pilin-like"/>
</dbReference>
<proteinExistence type="predicted"/>
<evidence type="ECO:0000313" key="11">
    <source>
        <dbReference type="Proteomes" id="UP000554837"/>
    </source>
</evidence>
<dbReference type="GO" id="GO:0015628">
    <property type="term" value="P:protein secretion by the type II secretion system"/>
    <property type="evidence" value="ECO:0007669"/>
    <property type="project" value="TreeGrafter"/>
</dbReference>
<dbReference type="PROSITE" id="PS00409">
    <property type="entry name" value="PROKAR_NTER_METHYL"/>
    <property type="match status" value="1"/>
</dbReference>
<dbReference type="SUPFAM" id="SSF54523">
    <property type="entry name" value="Pili subunits"/>
    <property type="match status" value="1"/>
</dbReference>
<feature type="region of interest" description="Disordered" evidence="8">
    <location>
        <begin position="159"/>
        <end position="188"/>
    </location>
</feature>
<evidence type="ECO:0000256" key="5">
    <source>
        <dbReference type="ARBA" id="ARBA00022692"/>
    </source>
</evidence>
<dbReference type="Pfam" id="PF07963">
    <property type="entry name" value="N_methyl"/>
    <property type="match status" value="1"/>
</dbReference>
<keyword evidence="11" id="KW-1185">Reference proteome</keyword>
<comment type="subcellular location">
    <subcellularLocation>
        <location evidence="1">Cell inner membrane</location>
        <topology evidence="1">Single-pass membrane protein</topology>
    </subcellularLocation>
</comment>
<evidence type="ECO:0000256" key="6">
    <source>
        <dbReference type="ARBA" id="ARBA00022989"/>
    </source>
</evidence>
<evidence type="ECO:0000313" key="10">
    <source>
        <dbReference type="EMBL" id="MBB5203278.1"/>
    </source>
</evidence>
<evidence type="ECO:0000256" key="8">
    <source>
        <dbReference type="SAM" id="MobiDB-lite"/>
    </source>
</evidence>
<evidence type="ECO:0000256" key="4">
    <source>
        <dbReference type="ARBA" id="ARBA00022519"/>
    </source>
</evidence>
<keyword evidence="6 9" id="KW-1133">Transmembrane helix</keyword>
<keyword evidence="5 9" id="KW-0812">Transmembrane</keyword>
<keyword evidence="2" id="KW-1003">Cell membrane</keyword>
<dbReference type="RefSeq" id="WP_138857654.1">
    <property type="nucleotide sequence ID" value="NZ_CP040709.1"/>
</dbReference>
<evidence type="ECO:0000256" key="3">
    <source>
        <dbReference type="ARBA" id="ARBA00022481"/>
    </source>
</evidence>
<dbReference type="PANTHER" id="PTHR39583">
    <property type="entry name" value="TYPE II SECRETION SYSTEM PROTEIN J-RELATED"/>
    <property type="match status" value="1"/>
</dbReference>
<dbReference type="AlphaFoldDB" id="A0A840S1I0"/>
<name>A0A840S1I0_9BURK</name>
<accession>A0A840S1I0</accession>
<keyword evidence="4" id="KW-0997">Cell inner membrane</keyword>
<dbReference type="EMBL" id="JACHHO010000001">
    <property type="protein sequence ID" value="MBB5203278.1"/>
    <property type="molecule type" value="Genomic_DNA"/>
</dbReference>
<evidence type="ECO:0000256" key="9">
    <source>
        <dbReference type="SAM" id="Phobius"/>
    </source>
</evidence>
<dbReference type="Proteomes" id="UP000554837">
    <property type="component" value="Unassembled WGS sequence"/>
</dbReference>
<evidence type="ECO:0000256" key="7">
    <source>
        <dbReference type="ARBA" id="ARBA00023136"/>
    </source>
</evidence>
<sequence>MALKHARGFTLVEVLIALLVMAVMSGLAWRGVDAMLRSREQSQTHLERSARLQTVMAQLQQDLEQIHEGKELPALQFDGRHLRLTRRHPQGVQVVVWFVVDGALRRWADAPTSRLDALRRSFERGGQPLTLAGSALETQPGVSDWQLAYFFGNAWSNAQSTGDFDDPSPPKEGQGQGQTPGQNVGPQRVTLPQGLRITLQFAPQSGFGGPLMRQFLLGRGP</sequence>
<keyword evidence="7 9" id="KW-0472">Membrane</keyword>
<dbReference type="OrthoDB" id="9151668at2"/>
<gene>
    <name evidence="10" type="ORF">HNQ51_000571</name>
</gene>
<reference evidence="10 11" key="1">
    <citation type="submission" date="2020-08" db="EMBL/GenBank/DDBJ databases">
        <title>Genomic Encyclopedia of Type Strains, Phase IV (KMG-IV): sequencing the most valuable type-strain genomes for metagenomic binning, comparative biology and taxonomic classification.</title>
        <authorList>
            <person name="Goeker M."/>
        </authorList>
    </citation>
    <scope>NUCLEOTIDE SEQUENCE [LARGE SCALE GENOMIC DNA]</scope>
    <source>
        <strain evidence="10 11">DSM 23958</strain>
    </source>
</reference>
<dbReference type="GO" id="GO:0005886">
    <property type="term" value="C:plasma membrane"/>
    <property type="evidence" value="ECO:0007669"/>
    <property type="project" value="UniProtKB-SubCell"/>
</dbReference>
<evidence type="ECO:0000256" key="2">
    <source>
        <dbReference type="ARBA" id="ARBA00022475"/>
    </source>
</evidence>
<dbReference type="InterPro" id="IPR051621">
    <property type="entry name" value="T2SS_protein_J"/>
</dbReference>
<keyword evidence="3" id="KW-0488">Methylation</keyword>
<dbReference type="PANTHER" id="PTHR39583:SF2">
    <property type="entry name" value="TYPE II SECRETION SYSTEM PROTEIN J"/>
    <property type="match status" value="1"/>
</dbReference>
<dbReference type="NCBIfam" id="TIGR02532">
    <property type="entry name" value="IV_pilin_GFxxxE"/>
    <property type="match status" value="1"/>
</dbReference>